<protein>
    <submittedName>
        <fullName evidence="1">Uncharacterized protein</fullName>
    </submittedName>
</protein>
<accession>A0ABR8WH09</accession>
<evidence type="ECO:0000313" key="1">
    <source>
        <dbReference type="EMBL" id="MBD8016336.1"/>
    </source>
</evidence>
<name>A0ABR8WH09_9BACL</name>
<dbReference type="Pfam" id="PF26149">
    <property type="entry name" value="YuzK"/>
    <property type="match status" value="1"/>
</dbReference>
<dbReference type="Proteomes" id="UP000658980">
    <property type="component" value="Unassembled WGS sequence"/>
</dbReference>
<evidence type="ECO:0000313" key="2">
    <source>
        <dbReference type="Proteomes" id="UP000658980"/>
    </source>
</evidence>
<dbReference type="InterPro" id="IPR058676">
    <property type="entry name" value="YuzK"/>
</dbReference>
<dbReference type="EMBL" id="JACSPU010000006">
    <property type="protein sequence ID" value="MBD8016336.1"/>
    <property type="molecule type" value="Genomic_DNA"/>
</dbReference>
<organism evidence="1 2">
    <name type="scientific">Planococcus wigleyi</name>
    <dbReference type="NCBI Taxonomy" id="2762216"/>
    <lineage>
        <taxon>Bacteria</taxon>
        <taxon>Bacillati</taxon>
        <taxon>Bacillota</taxon>
        <taxon>Bacilli</taxon>
        <taxon>Bacillales</taxon>
        <taxon>Caryophanaceae</taxon>
        <taxon>Planococcus</taxon>
    </lineage>
</organism>
<proteinExistence type="predicted"/>
<gene>
    <name evidence="1" type="ORF">H9630_16025</name>
</gene>
<keyword evidence="2" id="KW-1185">Reference proteome</keyword>
<comment type="caution">
    <text evidence="1">The sequence shown here is derived from an EMBL/GenBank/DDBJ whole genome shotgun (WGS) entry which is preliminary data.</text>
</comment>
<sequence length="51" mass="6117">MEQAFRNAHGFGIDEYQNDPDKIIEVEQRREQDYQLGQKVASQIERQVHRD</sequence>
<reference evidence="1 2" key="1">
    <citation type="submission" date="2020-08" db="EMBL/GenBank/DDBJ databases">
        <title>A Genomic Blueprint of the Chicken Gut Microbiome.</title>
        <authorList>
            <person name="Gilroy R."/>
            <person name="Ravi A."/>
            <person name="Getino M."/>
            <person name="Pursley I."/>
            <person name="Horton D.L."/>
            <person name="Alikhan N.-F."/>
            <person name="Baker D."/>
            <person name="Gharbi K."/>
            <person name="Hall N."/>
            <person name="Watson M."/>
            <person name="Adriaenssens E.M."/>
            <person name="Foster-Nyarko E."/>
            <person name="Jarju S."/>
            <person name="Secka A."/>
            <person name="Antonio M."/>
            <person name="Oren A."/>
            <person name="Chaudhuri R."/>
            <person name="La Ragione R.M."/>
            <person name="Hildebrand F."/>
            <person name="Pallen M.J."/>
        </authorList>
    </citation>
    <scope>NUCLEOTIDE SEQUENCE [LARGE SCALE GENOMIC DNA]</scope>
    <source>
        <strain evidence="1 2">Sa1BUA13</strain>
    </source>
</reference>
<dbReference type="RefSeq" id="WP_191716520.1">
    <property type="nucleotide sequence ID" value="NZ_JACSPU010000006.1"/>
</dbReference>